<evidence type="ECO:0000313" key="2">
    <source>
        <dbReference type="Proteomes" id="UP000199558"/>
    </source>
</evidence>
<dbReference type="AlphaFoldDB" id="A0A1A9BKB2"/>
<gene>
    <name evidence="1" type="ORF">GA0070622_6453</name>
</gene>
<sequence length="45" mass="4864">DGDEAGYLDWSLRTSDGGRNLEIGDGADAVSFDLNPTQMRSCTTR</sequence>
<evidence type="ECO:0000313" key="1">
    <source>
        <dbReference type="EMBL" id="SBT69327.1"/>
    </source>
</evidence>
<keyword evidence="2" id="KW-1185">Reference proteome</keyword>
<dbReference type="Proteomes" id="UP000199558">
    <property type="component" value="Unassembled WGS sequence"/>
</dbReference>
<protein>
    <submittedName>
        <fullName evidence="1">Uncharacterized protein</fullName>
    </submittedName>
</protein>
<feature type="non-terminal residue" evidence="1">
    <location>
        <position position="1"/>
    </location>
</feature>
<name>A0A1A9BKB2_9ACTN</name>
<accession>A0A1A9BKB2</accession>
<dbReference type="EMBL" id="FLRH01000005">
    <property type="protein sequence ID" value="SBT69327.1"/>
    <property type="molecule type" value="Genomic_DNA"/>
</dbReference>
<proteinExistence type="predicted"/>
<organism evidence="1 2">
    <name type="scientific">Micromonospora sediminicola</name>
    <dbReference type="NCBI Taxonomy" id="946078"/>
    <lineage>
        <taxon>Bacteria</taxon>
        <taxon>Bacillati</taxon>
        <taxon>Actinomycetota</taxon>
        <taxon>Actinomycetes</taxon>
        <taxon>Micromonosporales</taxon>
        <taxon>Micromonosporaceae</taxon>
        <taxon>Micromonospora</taxon>
    </lineage>
</organism>
<reference evidence="2" key="1">
    <citation type="submission" date="2016-06" db="EMBL/GenBank/DDBJ databases">
        <authorList>
            <person name="Varghese N."/>
            <person name="Submissions Spin"/>
        </authorList>
    </citation>
    <scope>NUCLEOTIDE SEQUENCE [LARGE SCALE GENOMIC DNA]</scope>
    <source>
        <strain evidence="2">DSM 45794</strain>
    </source>
</reference>